<protein>
    <submittedName>
        <fullName evidence="1">Uncharacterized protein</fullName>
    </submittedName>
</protein>
<name>A0ACC3N3I9_9PEZI</name>
<evidence type="ECO:0000313" key="1">
    <source>
        <dbReference type="EMBL" id="KAK3709004.1"/>
    </source>
</evidence>
<dbReference type="Proteomes" id="UP001281147">
    <property type="component" value="Unassembled WGS sequence"/>
</dbReference>
<gene>
    <name evidence="1" type="ORF">LTR37_011168</name>
</gene>
<comment type="caution">
    <text evidence="1">The sequence shown here is derived from an EMBL/GenBank/DDBJ whole genome shotgun (WGS) entry which is preliminary data.</text>
</comment>
<evidence type="ECO:0000313" key="2">
    <source>
        <dbReference type="Proteomes" id="UP001281147"/>
    </source>
</evidence>
<reference evidence="1" key="1">
    <citation type="submission" date="2023-07" db="EMBL/GenBank/DDBJ databases">
        <title>Black Yeasts Isolated from many extreme environments.</title>
        <authorList>
            <person name="Coleine C."/>
            <person name="Stajich J.E."/>
            <person name="Selbmann L."/>
        </authorList>
    </citation>
    <scope>NUCLEOTIDE SEQUENCE</scope>
    <source>
        <strain evidence="1">CCFEE 5714</strain>
    </source>
</reference>
<proteinExistence type="predicted"/>
<dbReference type="EMBL" id="JAUTXU010000096">
    <property type="protein sequence ID" value="KAK3709004.1"/>
    <property type="molecule type" value="Genomic_DNA"/>
</dbReference>
<accession>A0ACC3N3I9</accession>
<organism evidence="1 2">
    <name type="scientific">Vermiconidia calcicola</name>
    <dbReference type="NCBI Taxonomy" id="1690605"/>
    <lineage>
        <taxon>Eukaryota</taxon>
        <taxon>Fungi</taxon>
        <taxon>Dikarya</taxon>
        <taxon>Ascomycota</taxon>
        <taxon>Pezizomycotina</taxon>
        <taxon>Dothideomycetes</taxon>
        <taxon>Dothideomycetidae</taxon>
        <taxon>Mycosphaerellales</taxon>
        <taxon>Extremaceae</taxon>
        <taxon>Vermiconidia</taxon>
    </lineage>
</organism>
<sequence>MGFLDSLRNKVELYRLEQRYTKRDKRTTFVSTAEYRDGEYVHIDSPTSAKLSSTFGSGFSGKRKGPPSWVKERRGPPPWVQQRIDRRQSRAL</sequence>
<keyword evidence="2" id="KW-1185">Reference proteome</keyword>